<dbReference type="NCBIfam" id="TIGR02914">
    <property type="entry name" value="EpsI_fam"/>
    <property type="match status" value="1"/>
</dbReference>
<dbReference type="InterPro" id="IPR017540">
    <property type="entry name" value="Exosortase-1"/>
</dbReference>
<feature type="transmembrane region" description="Helical" evidence="8">
    <location>
        <begin position="81"/>
        <end position="102"/>
    </location>
</feature>
<evidence type="ECO:0000313" key="11">
    <source>
        <dbReference type="Proteomes" id="UP000234845"/>
    </source>
</evidence>
<reference evidence="11" key="1">
    <citation type="submission" date="2017-11" db="EMBL/GenBank/DDBJ databases">
        <title>The draft genome sequence of Chromatocurvus sp. F02.</title>
        <authorList>
            <person name="Du Z.-J."/>
            <person name="Chang Y.-Q."/>
        </authorList>
    </citation>
    <scope>NUCLEOTIDE SEQUENCE [LARGE SCALE GENOMIC DNA]</scope>
    <source>
        <strain evidence="11">F02</strain>
    </source>
</reference>
<evidence type="ECO:0000256" key="1">
    <source>
        <dbReference type="ARBA" id="ARBA00004651"/>
    </source>
</evidence>
<feature type="transmembrane region" description="Helical" evidence="8">
    <location>
        <begin position="149"/>
        <end position="167"/>
    </location>
</feature>
<keyword evidence="5" id="KW-0378">Hydrolase</keyword>
<dbReference type="NCBIfam" id="TIGR04178">
    <property type="entry name" value="exo_archaeo"/>
    <property type="match status" value="1"/>
</dbReference>
<evidence type="ECO:0000313" key="10">
    <source>
        <dbReference type="EMBL" id="PLW81532.1"/>
    </source>
</evidence>
<evidence type="ECO:0000259" key="9">
    <source>
        <dbReference type="Pfam" id="PF11984"/>
    </source>
</evidence>
<comment type="caution">
    <text evidence="10">The sequence shown here is derived from an EMBL/GenBank/DDBJ whole genome shotgun (WGS) entry which is preliminary data.</text>
</comment>
<dbReference type="GO" id="GO:0005886">
    <property type="term" value="C:plasma membrane"/>
    <property type="evidence" value="ECO:0007669"/>
    <property type="project" value="UniProtKB-SubCell"/>
</dbReference>
<evidence type="ECO:0000256" key="6">
    <source>
        <dbReference type="ARBA" id="ARBA00022989"/>
    </source>
</evidence>
<dbReference type="EMBL" id="PKLZ01000012">
    <property type="protein sequence ID" value="PLW81532.1"/>
    <property type="molecule type" value="Genomic_DNA"/>
</dbReference>
<evidence type="ECO:0000256" key="3">
    <source>
        <dbReference type="ARBA" id="ARBA00022670"/>
    </source>
</evidence>
<gene>
    <name evidence="10" type="ORF">CWI75_14955</name>
</gene>
<keyword evidence="4 8" id="KW-0812">Transmembrane</keyword>
<feature type="domain" description="Methanolan biosynthesis EpsI" evidence="9">
    <location>
        <begin position="376"/>
        <end position="573"/>
    </location>
</feature>
<feature type="transmembrane region" description="Helical" evidence="8">
    <location>
        <begin position="260"/>
        <end position="278"/>
    </location>
</feature>
<proteinExistence type="predicted"/>
<dbReference type="NCBIfam" id="TIGR03109">
    <property type="entry name" value="exosort_XrtA"/>
    <property type="match status" value="1"/>
</dbReference>
<evidence type="ECO:0000256" key="5">
    <source>
        <dbReference type="ARBA" id="ARBA00022801"/>
    </source>
</evidence>
<feature type="transmembrane region" description="Helical" evidence="8">
    <location>
        <begin position="371"/>
        <end position="391"/>
    </location>
</feature>
<dbReference type="AlphaFoldDB" id="A0A2N5XZG5"/>
<dbReference type="InterPro" id="IPR019127">
    <property type="entry name" value="Exosortase"/>
</dbReference>
<feature type="transmembrane region" description="Helical" evidence="8">
    <location>
        <begin position="285"/>
        <end position="305"/>
    </location>
</feature>
<feature type="transmembrane region" description="Helical" evidence="8">
    <location>
        <begin position="173"/>
        <end position="194"/>
    </location>
</feature>
<evidence type="ECO:0000256" key="2">
    <source>
        <dbReference type="ARBA" id="ARBA00022475"/>
    </source>
</evidence>
<dbReference type="GO" id="GO:0006508">
    <property type="term" value="P:proteolysis"/>
    <property type="evidence" value="ECO:0007669"/>
    <property type="project" value="UniProtKB-KW"/>
</dbReference>
<protein>
    <submittedName>
        <fullName evidence="10">Exosortase A</fullName>
    </submittedName>
</protein>
<feature type="transmembrane region" description="Helical" evidence="8">
    <location>
        <begin position="325"/>
        <end position="345"/>
    </location>
</feature>
<keyword evidence="6 8" id="KW-1133">Transmembrane helix</keyword>
<dbReference type="InterPro" id="IPR013426">
    <property type="entry name" value="EpsH-like"/>
</dbReference>
<comment type="subcellular location">
    <subcellularLocation>
        <location evidence="1">Cell membrane</location>
        <topology evidence="1">Multi-pass membrane protein</topology>
    </subcellularLocation>
</comment>
<accession>A0A2N5XZG5</accession>
<organism evidence="10 11">
    <name type="scientific">Kineobactrum sediminis</name>
    <dbReference type="NCBI Taxonomy" id="1905677"/>
    <lineage>
        <taxon>Bacteria</taxon>
        <taxon>Pseudomonadati</taxon>
        <taxon>Pseudomonadota</taxon>
        <taxon>Gammaproteobacteria</taxon>
        <taxon>Cellvibrionales</taxon>
        <taxon>Halieaceae</taxon>
        <taxon>Kineobactrum</taxon>
    </lineage>
</organism>
<dbReference type="GO" id="GO:0008233">
    <property type="term" value="F:peptidase activity"/>
    <property type="evidence" value="ECO:0007669"/>
    <property type="project" value="UniProtKB-KW"/>
</dbReference>
<evidence type="ECO:0000256" key="7">
    <source>
        <dbReference type="ARBA" id="ARBA00023136"/>
    </source>
</evidence>
<dbReference type="Proteomes" id="UP000234845">
    <property type="component" value="Unassembled WGS sequence"/>
</dbReference>
<keyword evidence="11" id="KW-1185">Reference proteome</keyword>
<dbReference type="Pfam" id="PF11984">
    <property type="entry name" value="DUF3485"/>
    <property type="match status" value="1"/>
</dbReference>
<sequence length="584" mass="64177">MSCWPVRTRAWASAPGAVCSRALTGMRTCPRWYFYSGRITRCLITPKHTPHTTKTREATAMQQATLAEQQPLNTGASDGLLAGRSLAVVVALYSLLAVALFYDTVSSMVGVWLASETFTHGFLIVPISLWLIWRRRDDLTGAVARPQPWVLSLTAGGGLVWSLAYMVDVNVVQQLAFVGILVTGIWAILGTALARRIAFPLGFLFMAVPMGEDLIGPLMLITADSTEFLVRATGIPVFREGMYLTLPTGYWSVVEACSGVRYLIASFTLGLVYAYLSYQSLWRRAAFVLAAILVPIVANSLRAYGIVMIGHLSGMELAVGVDHLIYGWVFFGVVMLLLFWIGGFWQEAERPVETAINHKVTGPAPDTRRSAAILILVLVATGLGPTLALALERNTSVGNLADLQIPPPATGWQESINPGWDWQPNQQGADRQIEHYYSNGQPVALLLRQYLQQTAGEELVQRGEPWLADTDAWRVINRHAPAVGLGEGGETIVREATVTSGRQRLLVWAWFRVDGQHTSNAYVVKLLQSRQQLVSGRSEGARLFLATPVDDNPEAARQRLQQFLGLHLPAIEQVLDQRQPQVGP</sequence>
<dbReference type="InterPro" id="IPR026392">
    <property type="entry name" value="Exo/Archaeosortase_dom"/>
</dbReference>
<dbReference type="InterPro" id="IPR014263">
    <property type="entry name" value="Methanolan_biosynth_EpsI"/>
</dbReference>
<feature type="transmembrane region" description="Helical" evidence="8">
    <location>
        <begin position="201"/>
        <end position="221"/>
    </location>
</feature>
<name>A0A2N5XZG5_9GAMM</name>
<dbReference type="Pfam" id="PF09721">
    <property type="entry name" value="Exosortase_EpsH"/>
    <property type="match status" value="1"/>
</dbReference>
<dbReference type="NCBIfam" id="TIGR02602">
    <property type="entry name" value="8TM_EpsH"/>
    <property type="match status" value="1"/>
</dbReference>
<keyword evidence="3" id="KW-0645">Protease</keyword>
<keyword evidence="7 8" id="KW-0472">Membrane</keyword>
<keyword evidence="2" id="KW-1003">Cell membrane</keyword>
<evidence type="ECO:0000256" key="8">
    <source>
        <dbReference type="SAM" id="Phobius"/>
    </source>
</evidence>
<feature type="transmembrane region" description="Helical" evidence="8">
    <location>
        <begin position="108"/>
        <end position="133"/>
    </location>
</feature>
<evidence type="ECO:0000256" key="4">
    <source>
        <dbReference type="ARBA" id="ARBA00022692"/>
    </source>
</evidence>